<dbReference type="AlphaFoldDB" id="A0A9X1SY17"/>
<dbReference type="Pfam" id="PF13560">
    <property type="entry name" value="HTH_31"/>
    <property type="match status" value="1"/>
</dbReference>
<organism evidence="3 4">
    <name type="scientific">Kineosporia babensis</name>
    <dbReference type="NCBI Taxonomy" id="499548"/>
    <lineage>
        <taxon>Bacteria</taxon>
        <taxon>Bacillati</taxon>
        <taxon>Actinomycetota</taxon>
        <taxon>Actinomycetes</taxon>
        <taxon>Kineosporiales</taxon>
        <taxon>Kineosporiaceae</taxon>
        <taxon>Kineosporia</taxon>
    </lineage>
</organism>
<keyword evidence="4" id="KW-1185">Reference proteome</keyword>
<reference evidence="3" key="1">
    <citation type="submission" date="2021-11" db="EMBL/GenBank/DDBJ databases">
        <title>Streptomyces corallinus and Kineosporia corallina sp. nov., two new coral-derived marine actinobacteria.</title>
        <authorList>
            <person name="Buangrab K."/>
            <person name="Sutthacheep M."/>
            <person name="Yeemin T."/>
            <person name="Harunari E."/>
            <person name="Igarashi Y."/>
            <person name="Sripreechasak P."/>
            <person name="Kanchanasin P."/>
            <person name="Tanasupawat S."/>
            <person name="Phongsopitanun W."/>
        </authorList>
    </citation>
    <scope>NUCLEOTIDE SEQUENCE</scope>
    <source>
        <strain evidence="3">JCM 31032</strain>
    </source>
</reference>
<protein>
    <submittedName>
        <fullName evidence="3">Helix-turn-helix domain-containing protein</fullName>
    </submittedName>
</protein>
<accession>A0A9X1SY17</accession>
<dbReference type="Proteomes" id="UP001138997">
    <property type="component" value="Unassembled WGS sequence"/>
</dbReference>
<evidence type="ECO:0000313" key="3">
    <source>
        <dbReference type="EMBL" id="MCD5316782.1"/>
    </source>
</evidence>
<feature type="region of interest" description="Disordered" evidence="1">
    <location>
        <begin position="1"/>
        <end position="30"/>
    </location>
</feature>
<evidence type="ECO:0000256" key="1">
    <source>
        <dbReference type="SAM" id="MobiDB-lite"/>
    </source>
</evidence>
<dbReference type="EMBL" id="JAJOMB010000034">
    <property type="protein sequence ID" value="MCD5316782.1"/>
    <property type="molecule type" value="Genomic_DNA"/>
</dbReference>
<proteinExistence type="predicted"/>
<name>A0A9X1SY17_9ACTN</name>
<gene>
    <name evidence="3" type="ORF">LR394_38395</name>
</gene>
<dbReference type="Pfam" id="PF19054">
    <property type="entry name" value="DUF5753"/>
    <property type="match status" value="1"/>
</dbReference>
<feature type="domain" description="DUF5753" evidence="2">
    <location>
        <begin position="97"/>
        <end position="267"/>
    </location>
</feature>
<feature type="compositionally biased region" description="Basic and acidic residues" evidence="1">
    <location>
        <begin position="18"/>
        <end position="30"/>
    </location>
</feature>
<comment type="caution">
    <text evidence="3">The sequence shown here is derived from an EMBL/GenBank/DDBJ whole genome shotgun (WGS) entry which is preliminary data.</text>
</comment>
<evidence type="ECO:0000313" key="4">
    <source>
        <dbReference type="Proteomes" id="UP001138997"/>
    </source>
</evidence>
<evidence type="ECO:0000259" key="2">
    <source>
        <dbReference type="Pfam" id="PF19054"/>
    </source>
</evidence>
<dbReference type="InterPro" id="IPR043917">
    <property type="entry name" value="DUF5753"/>
</dbReference>
<dbReference type="RefSeq" id="WP_231449633.1">
    <property type="nucleotide sequence ID" value="NZ_JAJOMB010000034.1"/>
</dbReference>
<sequence>MSGGSGTGRRSLGRQLRRLRETAGKKPEDVRSVGSRQKIWRMEAGKGPYKYADIRALCFMYGADEATTDRLTELAGMTDQDHIWEEFSDLPAPGLGLYLDLEQSAAALHTYDAEMIHGLLRTPAYHDHLTLGEGLEATDRKQAAALRRARVESAFGGRSPLPVAAVIGESALHRIVGSAGVMSEQLRHLRDLTKERENVEVRVLPWSAGAHPGLRSGAFTLLEFPDPDTDVVYLESQTDARYLEKESKLRAYRNVWATLRRLSVPFEEYPV</sequence>